<proteinExistence type="predicted"/>
<comment type="caution">
    <text evidence="2">The sequence shown here is derived from an EMBL/GenBank/DDBJ whole genome shotgun (WGS) entry which is preliminary data.</text>
</comment>
<evidence type="ECO:0000256" key="1">
    <source>
        <dbReference type="SAM" id="MobiDB-lite"/>
    </source>
</evidence>
<protein>
    <submittedName>
        <fullName evidence="2">Uncharacterized protein</fullName>
    </submittedName>
</protein>
<dbReference type="EMBL" id="NIGF01000005">
    <property type="protein sequence ID" value="PQV64348.1"/>
    <property type="molecule type" value="Genomic_DNA"/>
</dbReference>
<keyword evidence="3" id="KW-1185">Reference proteome</keyword>
<dbReference type="RefSeq" id="WP_105483143.1">
    <property type="nucleotide sequence ID" value="NZ_NIGF01000005.1"/>
</dbReference>
<feature type="compositionally biased region" description="Low complexity" evidence="1">
    <location>
        <begin position="55"/>
        <end position="64"/>
    </location>
</feature>
<accession>A0A2S8SU97</accession>
<feature type="compositionally biased region" description="Basic and acidic residues" evidence="1">
    <location>
        <begin position="65"/>
        <end position="76"/>
    </location>
</feature>
<evidence type="ECO:0000313" key="2">
    <source>
        <dbReference type="EMBL" id="PQV64348.1"/>
    </source>
</evidence>
<name>A0A2S8SU97_9BACT</name>
<sequence>MFNRFSISTGLVLGVAVLFSAILLNGCGSKGDGGANTAAPSDPQKAAVAGQRGVANDAANQQARAADEARRATQPK</sequence>
<organism evidence="2 3">
    <name type="scientific">Abditibacterium utsteinense</name>
    <dbReference type="NCBI Taxonomy" id="1960156"/>
    <lineage>
        <taxon>Bacteria</taxon>
        <taxon>Pseudomonadati</taxon>
        <taxon>Abditibacteriota</taxon>
        <taxon>Abditibacteriia</taxon>
        <taxon>Abditibacteriales</taxon>
        <taxon>Abditibacteriaceae</taxon>
        <taxon>Abditibacterium</taxon>
    </lineage>
</organism>
<dbReference type="InParanoid" id="A0A2S8SU97"/>
<feature type="region of interest" description="Disordered" evidence="1">
    <location>
        <begin position="32"/>
        <end position="76"/>
    </location>
</feature>
<dbReference type="Proteomes" id="UP000237684">
    <property type="component" value="Unassembled WGS sequence"/>
</dbReference>
<dbReference type="AlphaFoldDB" id="A0A2S8SU97"/>
<evidence type="ECO:0000313" key="3">
    <source>
        <dbReference type="Proteomes" id="UP000237684"/>
    </source>
</evidence>
<gene>
    <name evidence="2" type="ORF">B1R32_10529</name>
</gene>
<reference evidence="2 3" key="1">
    <citation type="journal article" date="2018" name="Syst. Appl. Microbiol.">
        <title>Abditibacterium utsteinense sp. nov., the first cultivated member of candidate phylum FBP, isolated from ice-free Antarctic soil samples.</title>
        <authorList>
            <person name="Tahon G."/>
            <person name="Tytgat B."/>
            <person name="Lebbe L."/>
            <person name="Carlier A."/>
            <person name="Willems A."/>
        </authorList>
    </citation>
    <scope>NUCLEOTIDE SEQUENCE [LARGE SCALE GENOMIC DNA]</scope>
    <source>
        <strain evidence="2 3">LMG 29911</strain>
    </source>
</reference>